<dbReference type="EMBL" id="CZKB01000011">
    <property type="protein sequence ID" value="CUR59833.1"/>
    <property type="molecule type" value="Genomic_DNA"/>
</dbReference>
<evidence type="ECO:0000256" key="1">
    <source>
        <dbReference type="SAM" id="MobiDB-lite"/>
    </source>
</evidence>
<feature type="region of interest" description="Disordered" evidence="1">
    <location>
        <begin position="157"/>
        <end position="192"/>
    </location>
</feature>
<protein>
    <submittedName>
        <fullName evidence="2">Uncharacterized protein</fullName>
    </submittedName>
</protein>
<proteinExistence type="predicted"/>
<gene>
    <name evidence="2" type="ORF">NOCA1190118</name>
</gene>
<organism evidence="2">
    <name type="scientific">metagenome</name>
    <dbReference type="NCBI Taxonomy" id="256318"/>
    <lineage>
        <taxon>unclassified sequences</taxon>
        <taxon>metagenomes</taxon>
    </lineage>
</organism>
<accession>A0A2P2CCW9</accession>
<evidence type="ECO:0000313" key="2">
    <source>
        <dbReference type="EMBL" id="CUR59833.1"/>
    </source>
</evidence>
<dbReference type="AlphaFoldDB" id="A0A2P2CCW9"/>
<name>A0A2P2CCW9_9ZZZZ</name>
<reference evidence="2" key="1">
    <citation type="submission" date="2015-08" db="EMBL/GenBank/DDBJ databases">
        <authorList>
            <person name="Babu N.S."/>
            <person name="Beckwith C.J."/>
            <person name="Beseler K.G."/>
            <person name="Brison A."/>
            <person name="Carone J.V."/>
            <person name="Caskin T.P."/>
            <person name="Diamond M."/>
            <person name="Durham M.E."/>
            <person name="Foxe J.M."/>
            <person name="Go M."/>
            <person name="Henderson B.A."/>
            <person name="Jones I.B."/>
            <person name="McGettigan J.A."/>
            <person name="Micheletti S.J."/>
            <person name="Nasrallah M.E."/>
            <person name="Ortiz D."/>
            <person name="Piller C.R."/>
            <person name="Privatt S.R."/>
            <person name="Schneider S.L."/>
            <person name="Sharp S."/>
            <person name="Smith T.C."/>
            <person name="Stanton J.D."/>
            <person name="Ullery H.E."/>
            <person name="Wilson R.J."/>
            <person name="Serrano M.G."/>
            <person name="Buck G."/>
            <person name="Lee V."/>
            <person name="Wang Y."/>
            <person name="Carvalho R."/>
            <person name="Voegtly L."/>
            <person name="Shi R."/>
            <person name="Duckworth R."/>
            <person name="Johnson A."/>
            <person name="Loviza R."/>
            <person name="Walstead R."/>
            <person name="Shah Z."/>
            <person name="Kiflezghi M."/>
            <person name="Wade K."/>
            <person name="Ball S.L."/>
            <person name="Bradley K.W."/>
            <person name="Asai D.J."/>
            <person name="Bowman C.A."/>
            <person name="Russell D.A."/>
            <person name="Pope W.H."/>
            <person name="Jacobs-Sera D."/>
            <person name="Hendrix R.W."/>
            <person name="Hatfull G.F."/>
        </authorList>
    </citation>
    <scope>NUCLEOTIDE SEQUENCE</scope>
</reference>
<feature type="region of interest" description="Disordered" evidence="1">
    <location>
        <begin position="15"/>
        <end position="42"/>
    </location>
</feature>
<sequence length="279" mass="29526">MLSGGRLRHHCHSRAGALEHGGRDGPGQQPVHRGHRVATHHDHVPSTVTRAERLVGEPVPQREGGEHIRVGLGETRGRCRQGGAQVLEVGLDGGSAARLLVLRDGDGGVPEGVEHGQGKVAQGGLSVGELEDRQRLPRAVGPDDDAEPLVALGLRPADDDGAARVRAHRGAHRPQEQARHGAAPSRSQDQQVCSVRGLQQDLPRVAGLDHREDGEVAVQRLCDDDGVGHGPCRRLAHGDECETTAFQDGLVRCPAERARGVLGPVDADHDGTREVAGGR</sequence>